<evidence type="ECO:0000259" key="1">
    <source>
        <dbReference type="Pfam" id="PF00534"/>
    </source>
</evidence>
<dbReference type="InterPro" id="IPR001296">
    <property type="entry name" value="Glyco_trans_1"/>
</dbReference>
<organism evidence="2 3">
    <name type="scientific">Methanolobus halotolerans</name>
    <dbReference type="NCBI Taxonomy" id="2052935"/>
    <lineage>
        <taxon>Archaea</taxon>
        <taxon>Methanobacteriati</taxon>
        <taxon>Methanobacteriota</taxon>
        <taxon>Stenosarchaea group</taxon>
        <taxon>Methanomicrobia</taxon>
        <taxon>Methanosarcinales</taxon>
        <taxon>Methanosarcinaceae</taxon>
        <taxon>Methanolobus</taxon>
    </lineage>
</organism>
<evidence type="ECO:0000313" key="2">
    <source>
        <dbReference type="EMBL" id="TGC09377.1"/>
    </source>
</evidence>
<dbReference type="PANTHER" id="PTHR12526">
    <property type="entry name" value="GLYCOSYLTRANSFERASE"/>
    <property type="match status" value="1"/>
</dbReference>
<dbReference type="Pfam" id="PF00534">
    <property type="entry name" value="Glycos_transf_1"/>
    <property type="match status" value="1"/>
</dbReference>
<proteinExistence type="predicted"/>
<name>A0A4E0QAB7_9EURY</name>
<evidence type="ECO:0000313" key="3">
    <source>
        <dbReference type="Proteomes" id="UP000297295"/>
    </source>
</evidence>
<dbReference type="OrthoDB" id="109596at2157"/>
<dbReference type="PANTHER" id="PTHR12526:SF630">
    <property type="entry name" value="GLYCOSYLTRANSFERASE"/>
    <property type="match status" value="1"/>
</dbReference>
<dbReference type="Gene3D" id="3.40.50.2000">
    <property type="entry name" value="Glycogen Phosphorylase B"/>
    <property type="match status" value="1"/>
</dbReference>
<accession>A0A4E0QAB7</accession>
<dbReference type="AlphaFoldDB" id="A0A4E0QAB7"/>
<sequence length="143" mass="16277">MGKGPQKKSLIDLEKKLHISENVYFEDFMDYNLLIEKQRDSKVFLMPSSREGFGISVIEAYACGVPVITVNQEHNAAQYLVSDGMDGFVVPLDEKKIAAGIRKLLFEENYEAFLTAARKKANQYDWEIIIEQSRQAVNIKAVE</sequence>
<protein>
    <recommendedName>
        <fullName evidence="1">Glycosyl transferase family 1 domain-containing protein</fullName>
    </recommendedName>
</protein>
<dbReference type="CDD" id="cd03801">
    <property type="entry name" value="GT4_PimA-like"/>
    <property type="match status" value="1"/>
</dbReference>
<dbReference type="Proteomes" id="UP000297295">
    <property type="component" value="Unassembled WGS sequence"/>
</dbReference>
<reference evidence="2 3" key="1">
    <citation type="submission" date="2017-11" db="EMBL/GenBank/DDBJ databases">
        <title>Isolation and Characterization of Methanogenic Archaea from Saline Meromictic Lake at Siberia.</title>
        <authorList>
            <person name="Shen Y."/>
            <person name="Huang H.-H."/>
            <person name="Lai M.-C."/>
            <person name="Chen S.-C."/>
        </authorList>
    </citation>
    <scope>NUCLEOTIDE SEQUENCE [LARGE SCALE GENOMIC DNA]</scope>
    <source>
        <strain evidence="2 3">SY-01</strain>
    </source>
</reference>
<dbReference type="SUPFAM" id="SSF53756">
    <property type="entry name" value="UDP-Glycosyltransferase/glycogen phosphorylase"/>
    <property type="match status" value="1"/>
</dbReference>
<gene>
    <name evidence="2" type="ORF">CUN85_05950</name>
</gene>
<dbReference type="RefSeq" id="WP_135389414.1">
    <property type="nucleotide sequence ID" value="NZ_PGGK01000005.1"/>
</dbReference>
<comment type="caution">
    <text evidence="2">The sequence shown here is derived from an EMBL/GenBank/DDBJ whole genome shotgun (WGS) entry which is preliminary data.</text>
</comment>
<feature type="domain" description="Glycosyl transferase family 1" evidence="1">
    <location>
        <begin position="2"/>
        <end position="112"/>
    </location>
</feature>
<dbReference type="EMBL" id="PGGK01000005">
    <property type="protein sequence ID" value="TGC09377.1"/>
    <property type="molecule type" value="Genomic_DNA"/>
</dbReference>
<dbReference type="GO" id="GO:0016757">
    <property type="term" value="F:glycosyltransferase activity"/>
    <property type="evidence" value="ECO:0007669"/>
    <property type="project" value="InterPro"/>
</dbReference>
<keyword evidence="3" id="KW-1185">Reference proteome</keyword>